<dbReference type="PANTHER" id="PTHR32432">
    <property type="entry name" value="CELL DIVISION PROTEIN FTSA-RELATED"/>
    <property type="match status" value="1"/>
</dbReference>
<dbReference type="InterPro" id="IPR003494">
    <property type="entry name" value="SHS2_FtsA"/>
</dbReference>
<dbReference type="EMBL" id="JAGQKZ010000004">
    <property type="protein sequence ID" value="MCA9391747.1"/>
    <property type="molecule type" value="Genomic_DNA"/>
</dbReference>
<organism evidence="2 3">
    <name type="scientific">candidate division WWE3 bacterium</name>
    <dbReference type="NCBI Taxonomy" id="2053526"/>
    <lineage>
        <taxon>Bacteria</taxon>
        <taxon>Katanobacteria</taxon>
    </lineage>
</organism>
<dbReference type="InterPro" id="IPR043129">
    <property type="entry name" value="ATPase_NBD"/>
</dbReference>
<name>A0A955LK41_UNCKA</name>
<dbReference type="AlphaFoldDB" id="A0A955LK41"/>
<dbReference type="Pfam" id="PF14450">
    <property type="entry name" value="FtsA"/>
    <property type="match status" value="1"/>
</dbReference>
<evidence type="ECO:0000259" key="1">
    <source>
        <dbReference type="SMART" id="SM00842"/>
    </source>
</evidence>
<evidence type="ECO:0000313" key="2">
    <source>
        <dbReference type="EMBL" id="MCA9391747.1"/>
    </source>
</evidence>
<dbReference type="GO" id="GO:0032153">
    <property type="term" value="C:cell division site"/>
    <property type="evidence" value="ECO:0007669"/>
    <property type="project" value="TreeGrafter"/>
</dbReference>
<protein>
    <submittedName>
        <fullName evidence="2">Pilus assembly protein PilM</fullName>
    </submittedName>
</protein>
<dbReference type="GO" id="GO:0009898">
    <property type="term" value="C:cytoplasmic side of plasma membrane"/>
    <property type="evidence" value="ECO:0007669"/>
    <property type="project" value="TreeGrafter"/>
</dbReference>
<dbReference type="Proteomes" id="UP000751518">
    <property type="component" value="Unassembled WGS sequence"/>
</dbReference>
<dbReference type="SMART" id="SM00842">
    <property type="entry name" value="FtsA"/>
    <property type="match status" value="1"/>
</dbReference>
<dbReference type="PANTHER" id="PTHR32432:SF4">
    <property type="entry name" value="CELL DIVISION PROTEIN FTSA"/>
    <property type="match status" value="1"/>
</dbReference>
<evidence type="ECO:0000313" key="3">
    <source>
        <dbReference type="Proteomes" id="UP000751518"/>
    </source>
</evidence>
<dbReference type="InterPro" id="IPR050696">
    <property type="entry name" value="FtsA/MreB"/>
</dbReference>
<reference evidence="2" key="2">
    <citation type="journal article" date="2021" name="Microbiome">
        <title>Successional dynamics and alternative stable states in a saline activated sludge microbial community over 9 years.</title>
        <authorList>
            <person name="Wang Y."/>
            <person name="Ye J."/>
            <person name="Ju F."/>
            <person name="Liu L."/>
            <person name="Boyd J.A."/>
            <person name="Deng Y."/>
            <person name="Parks D.H."/>
            <person name="Jiang X."/>
            <person name="Yin X."/>
            <person name="Woodcroft B.J."/>
            <person name="Tyson G.W."/>
            <person name="Hugenholtz P."/>
            <person name="Polz M.F."/>
            <person name="Zhang T."/>
        </authorList>
    </citation>
    <scope>NUCLEOTIDE SEQUENCE</scope>
    <source>
        <strain evidence="2">HKST-UBA03</strain>
    </source>
</reference>
<dbReference type="Gene3D" id="3.30.420.40">
    <property type="match status" value="1"/>
</dbReference>
<dbReference type="GO" id="GO:0051301">
    <property type="term" value="P:cell division"/>
    <property type="evidence" value="ECO:0007669"/>
    <property type="project" value="InterPro"/>
</dbReference>
<feature type="domain" description="SHS2" evidence="1">
    <location>
        <begin position="20"/>
        <end position="218"/>
    </location>
</feature>
<reference evidence="2" key="1">
    <citation type="submission" date="2020-04" db="EMBL/GenBank/DDBJ databases">
        <authorList>
            <person name="Zhang T."/>
        </authorList>
    </citation>
    <scope>NUCLEOTIDE SEQUENCE</scope>
    <source>
        <strain evidence="2">HKST-UBA03</strain>
    </source>
</reference>
<dbReference type="SUPFAM" id="SSF53067">
    <property type="entry name" value="Actin-like ATPase domain"/>
    <property type="match status" value="2"/>
</dbReference>
<proteinExistence type="predicted"/>
<accession>A0A955LK41</accession>
<comment type="caution">
    <text evidence="2">The sequence shown here is derived from an EMBL/GenBank/DDBJ whole genome shotgun (WGS) entry which is preliminary data.</text>
</comment>
<sequence>MKLPKLFKLPRLFKSHDPNYAVIDIGTSEVTVGVCREGDDLNSRTVLGVGVQPQGRTSVYSGKILDLDAVIETINLAFDEAVMKASVAPKRAILGLSGGVVVPRSYRVRVRREAPEEKMGEKEFEVLAGQIESTTMDRAQSELSGATGEEFVRVETVFVSYQMDGARVTTPLDIPGAEIEVTVLHYFMESSKVRSVNSLADQLNLEIVSLVDTAVYAATRWSEAHGDFVLLDIGGDTTQLVVIDNGKIAEDQSLFIGGRDITHAIESELSVGYEQAEQIKINYASGHLDQERARVVHGIVSEVVGYIVDAVVIASRSTKLKQFPPKFLISGGTRHLEEVTTALNSHPWAKENVFGVFPKIETLPDQESGFNELTKMEL</sequence>
<gene>
    <name evidence="2" type="primary">pilM</name>
    <name evidence="2" type="ORF">KC614_00895</name>
</gene>